<accession>A0AAV5V189</accession>
<proteinExistence type="predicted"/>
<protein>
    <recommendedName>
        <fullName evidence="4">RING-type domain-containing protein</fullName>
    </recommendedName>
</protein>
<dbReference type="AlphaFoldDB" id="A0AAV5V189"/>
<reference evidence="2" key="1">
    <citation type="submission" date="2023-10" db="EMBL/GenBank/DDBJ databases">
        <title>Genome assembly of Pristionchus species.</title>
        <authorList>
            <person name="Yoshida K."/>
            <person name="Sommer R.J."/>
        </authorList>
    </citation>
    <scope>NUCLEOTIDE SEQUENCE</scope>
    <source>
        <strain evidence="2">RS5133</strain>
    </source>
</reference>
<feature type="region of interest" description="Disordered" evidence="1">
    <location>
        <begin position="1"/>
        <end position="22"/>
    </location>
</feature>
<comment type="caution">
    <text evidence="2">The sequence shown here is derived from an EMBL/GenBank/DDBJ whole genome shotgun (WGS) entry which is preliminary data.</text>
</comment>
<evidence type="ECO:0000313" key="3">
    <source>
        <dbReference type="Proteomes" id="UP001432322"/>
    </source>
</evidence>
<evidence type="ECO:0008006" key="4">
    <source>
        <dbReference type="Google" id="ProtNLM"/>
    </source>
</evidence>
<gene>
    <name evidence="2" type="ORF">PFISCL1PPCAC_4624</name>
</gene>
<evidence type="ECO:0000313" key="2">
    <source>
        <dbReference type="EMBL" id="GMT13327.1"/>
    </source>
</evidence>
<dbReference type="Proteomes" id="UP001432322">
    <property type="component" value="Unassembled WGS sequence"/>
</dbReference>
<name>A0AAV5V189_9BILA</name>
<evidence type="ECO:0000256" key="1">
    <source>
        <dbReference type="SAM" id="MobiDB-lite"/>
    </source>
</evidence>
<dbReference type="EMBL" id="BTSY01000002">
    <property type="protein sequence ID" value="GMT13327.1"/>
    <property type="molecule type" value="Genomic_DNA"/>
</dbReference>
<keyword evidence="3" id="KW-1185">Reference proteome</keyword>
<feature type="compositionally biased region" description="Polar residues" evidence="1">
    <location>
        <begin position="1"/>
        <end position="12"/>
    </location>
</feature>
<sequence length="462" mass="51778">MASSQEPSTSSAGFPKPPESPAIQAKRKARVVSLSINHLHGVLQLWRCTRIGCTGPNARNGGFGGVKDDSAFVLPCGHYICGMCKEELLNRESDYKCGFDEGTGLASKCTSTCGRGYLKYLPLAQHIKEFLPLFWPQGISCYVCSSRGRQLDDQIRLVTRRSTAGLSTNRQIEFRFPRELHVACTNSECMQAERKSTESYESSARLNLGTRTVNFTTRPETCPGKKIFHSVVPMCMFCAESAHADHLADLRPISSMPHIIGRWADERDKNQHEDSTYYRKLQSAWHLAMLQPAPLKSLVKELLLCRYPKCGRAYGSDRLPVMLSCGHVVCAVCEENHILNHRPNKHPVNRCGRDDCLFRKEKLAPYTQCPPGVSRIPPDFMHLVEADFSDYKQCSDSDCTDTVSPDHYVKIEQRSNEGGKVFQVHQAGRCIECAYVKEPQTNRPQGFDTESEISTVFQSTVA</sequence>
<organism evidence="2 3">
    <name type="scientific">Pristionchus fissidentatus</name>
    <dbReference type="NCBI Taxonomy" id="1538716"/>
    <lineage>
        <taxon>Eukaryota</taxon>
        <taxon>Metazoa</taxon>
        <taxon>Ecdysozoa</taxon>
        <taxon>Nematoda</taxon>
        <taxon>Chromadorea</taxon>
        <taxon>Rhabditida</taxon>
        <taxon>Rhabditina</taxon>
        <taxon>Diplogasteromorpha</taxon>
        <taxon>Diplogasteroidea</taxon>
        <taxon>Neodiplogasteridae</taxon>
        <taxon>Pristionchus</taxon>
    </lineage>
</organism>